<evidence type="ECO:0000313" key="3">
    <source>
        <dbReference type="Proteomes" id="UP000199409"/>
    </source>
</evidence>
<dbReference type="PANTHER" id="PTHR34219">
    <property type="entry name" value="IRON-REGULATED INNER MEMBRANE PROTEIN-RELATED"/>
    <property type="match status" value="1"/>
</dbReference>
<evidence type="ECO:0000313" key="2">
    <source>
        <dbReference type="EMBL" id="SDZ77736.1"/>
    </source>
</evidence>
<sequence>MLTVLFKLSRSLHKYSGLIFFVYFLLMAISGVLLNHPKLIRKVSVPLQITPASHTLSNGNRMAIRESIVDGDSIYLAGRGGVWQSNDNGLNFVKIDTGFPSASYVQDTFCLSLDKKYNRLFAGTRNGLYVYNFTTEKWVNIPFGATDNEPIMDLLQINNRLLLFTQQHCYSAALETQDPRFSIEPLRFDAQSRPQSARITHFFLKVHDGSILGIAGRLFVDTTGLVLAFLCVTGLTVWWLPRYAKNSIRHGNRRFNLKWCYRNHLHVGAYAFAFISIIALSGVLIRPPFVKPLAIFQVPLWTLPLESRGAWQPRIDKALFEPESETLWVATRHGFFSGQADFSQPLQKQIINVPHSGMGTNVFEALPKQQLLIGSFSGLYIWDLPDHQILPLPQHKKDAQLAKNNYRATGIIIKDDSPQYVADYRRGVVPLTATHPLQLPPQMAMTSMSLWHFLFELHNGRIFRQWLGPATWLLIPLGGFLMLSNLITGFYDWLWRSRK</sequence>
<keyword evidence="1" id="KW-1133">Transmembrane helix</keyword>
<dbReference type="SUPFAM" id="SSF110296">
    <property type="entry name" value="Oligoxyloglucan reducing end-specific cellobiohydrolase"/>
    <property type="match status" value="1"/>
</dbReference>
<dbReference type="Gene3D" id="2.130.10.10">
    <property type="entry name" value="YVTN repeat-like/Quinoprotein amine dehydrogenase"/>
    <property type="match status" value="1"/>
</dbReference>
<dbReference type="EMBL" id="FNQN01000001">
    <property type="protein sequence ID" value="SDZ77736.1"/>
    <property type="molecule type" value="Genomic_DNA"/>
</dbReference>
<dbReference type="STRING" id="37625.SAMN05660420_00258"/>
<feature type="transmembrane region" description="Helical" evidence="1">
    <location>
        <begin position="226"/>
        <end position="244"/>
    </location>
</feature>
<dbReference type="PANTHER" id="PTHR34219:SF3">
    <property type="entry name" value="BLL7967 PROTEIN"/>
    <property type="match status" value="1"/>
</dbReference>
<dbReference type="InterPro" id="IPR005625">
    <property type="entry name" value="PepSY-ass_TM"/>
</dbReference>
<organism evidence="2 3">
    <name type="scientific">Desulfuromusa kysingii</name>
    <dbReference type="NCBI Taxonomy" id="37625"/>
    <lineage>
        <taxon>Bacteria</taxon>
        <taxon>Pseudomonadati</taxon>
        <taxon>Thermodesulfobacteriota</taxon>
        <taxon>Desulfuromonadia</taxon>
        <taxon>Desulfuromonadales</taxon>
        <taxon>Geopsychrobacteraceae</taxon>
        <taxon>Desulfuromusa</taxon>
    </lineage>
</organism>
<protein>
    <submittedName>
        <fullName evidence="2">PepSY-associated TM region</fullName>
    </submittedName>
</protein>
<reference evidence="2 3" key="1">
    <citation type="submission" date="2016-10" db="EMBL/GenBank/DDBJ databases">
        <authorList>
            <person name="de Groot N.N."/>
        </authorList>
    </citation>
    <scope>NUCLEOTIDE SEQUENCE [LARGE SCALE GENOMIC DNA]</scope>
    <source>
        <strain evidence="2 3">DSM 7343</strain>
    </source>
</reference>
<gene>
    <name evidence="2" type="ORF">SAMN05660420_00258</name>
</gene>
<dbReference type="Pfam" id="PF03929">
    <property type="entry name" value="PepSY_TM"/>
    <property type="match status" value="1"/>
</dbReference>
<name>A0A1H3VSI7_9BACT</name>
<keyword evidence="1" id="KW-0812">Transmembrane</keyword>
<feature type="transmembrane region" description="Helical" evidence="1">
    <location>
        <begin position="472"/>
        <end position="494"/>
    </location>
</feature>
<feature type="transmembrane region" description="Helical" evidence="1">
    <location>
        <begin position="15"/>
        <end position="34"/>
    </location>
</feature>
<dbReference type="RefSeq" id="WP_175498228.1">
    <property type="nucleotide sequence ID" value="NZ_FNQN01000001.1"/>
</dbReference>
<feature type="transmembrane region" description="Helical" evidence="1">
    <location>
        <begin position="265"/>
        <end position="285"/>
    </location>
</feature>
<dbReference type="Proteomes" id="UP000199409">
    <property type="component" value="Unassembled WGS sequence"/>
</dbReference>
<dbReference type="InterPro" id="IPR015943">
    <property type="entry name" value="WD40/YVTN_repeat-like_dom_sf"/>
</dbReference>
<evidence type="ECO:0000256" key="1">
    <source>
        <dbReference type="SAM" id="Phobius"/>
    </source>
</evidence>
<accession>A0A1H3VSI7</accession>
<dbReference type="AlphaFoldDB" id="A0A1H3VSI7"/>
<keyword evidence="3" id="KW-1185">Reference proteome</keyword>
<keyword evidence="1" id="KW-0472">Membrane</keyword>
<proteinExistence type="predicted"/>